<name>A0AAJ1WXJ1_9HYPH</name>
<evidence type="ECO:0000259" key="7">
    <source>
        <dbReference type="PROSITE" id="PS51898"/>
    </source>
</evidence>
<protein>
    <submittedName>
        <fullName evidence="9">Integrase</fullName>
    </submittedName>
</protein>
<dbReference type="InterPro" id="IPR044068">
    <property type="entry name" value="CB"/>
</dbReference>
<dbReference type="InterPro" id="IPR010998">
    <property type="entry name" value="Integrase_recombinase_N"/>
</dbReference>
<organism evidence="9 10">
    <name type="scientific">Methylobacterium brachiatum</name>
    <dbReference type="NCBI Taxonomy" id="269660"/>
    <lineage>
        <taxon>Bacteria</taxon>
        <taxon>Pseudomonadati</taxon>
        <taxon>Pseudomonadota</taxon>
        <taxon>Alphaproteobacteria</taxon>
        <taxon>Hyphomicrobiales</taxon>
        <taxon>Methylobacteriaceae</taxon>
        <taxon>Methylobacterium</taxon>
    </lineage>
</organism>
<dbReference type="Gene3D" id="1.10.443.10">
    <property type="entry name" value="Intergrase catalytic core"/>
    <property type="match status" value="1"/>
</dbReference>
<dbReference type="InterPro" id="IPR013762">
    <property type="entry name" value="Integrase-like_cat_sf"/>
</dbReference>
<keyword evidence="4" id="KW-0233">DNA recombination</keyword>
<dbReference type="InterPro" id="IPR002104">
    <property type="entry name" value="Integrase_catalytic"/>
</dbReference>
<feature type="region of interest" description="Disordered" evidence="6">
    <location>
        <begin position="355"/>
        <end position="402"/>
    </location>
</feature>
<dbReference type="Proteomes" id="UP001223420">
    <property type="component" value="Unassembled WGS sequence"/>
</dbReference>
<dbReference type="GO" id="GO:0015074">
    <property type="term" value="P:DNA integration"/>
    <property type="evidence" value="ECO:0007669"/>
    <property type="project" value="UniProtKB-KW"/>
</dbReference>
<gene>
    <name evidence="9" type="ORF">QO001_002239</name>
</gene>
<evidence type="ECO:0000259" key="8">
    <source>
        <dbReference type="PROSITE" id="PS51900"/>
    </source>
</evidence>
<dbReference type="AlphaFoldDB" id="A0AAJ1WXJ1"/>
<evidence type="ECO:0000256" key="4">
    <source>
        <dbReference type="ARBA" id="ARBA00023172"/>
    </source>
</evidence>
<comment type="caution">
    <text evidence="9">The sequence shown here is derived from an EMBL/GenBank/DDBJ whole genome shotgun (WGS) entry which is preliminary data.</text>
</comment>
<dbReference type="CDD" id="cd00796">
    <property type="entry name" value="INT_Rci_Hp1_C"/>
    <property type="match status" value="1"/>
</dbReference>
<dbReference type="PANTHER" id="PTHR30349">
    <property type="entry name" value="PHAGE INTEGRASE-RELATED"/>
    <property type="match status" value="1"/>
</dbReference>
<dbReference type="InterPro" id="IPR050090">
    <property type="entry name" value="Tyrosine_recombinase_XerCD"/>
</dbReference>
<reference evidence="9" key="1">
    <citation type="submission" date="2023-07" db="EMBL/GenBank/DDBJ databases">
        <title>Genomic Encyclopedia of Type Strains, Phase IV (KMG-IV): sequencing the most valuable type-strain genomes for metagenomic binning, comparative biology and taxonomic classification.</title>
        <authorList>
            <person name="Goeker M."/>
        </authorList>
    </citation>
    <scope>NUCLEOTIDE SEQUENCE</scope>
    <source>
        <strain evidence="9">DSM 19569</strain>
    </source>
</reference>
<dbReference type="PROSITE" id="PS51898">
    <property type="entry name" value="TYR_RECOMBINASE"/>
    <property type="match status" value="1"/>
</dbReference>
<proteinExistence type="inferred from homology"/>
<keyword evidence="3 5" id="KW-0238">DNA-binding</keyword>
<dbReference type="PROSITE" id="PS51900">
    <property type="entry name" value="CB"/>
    <property type="match status" value="1"/>
</dbReference>
<sequence>MADIYLRGKTWWGRIQKNGQDIRESLGTRSESVARQRLAVWLADLEAQAWGGKPRLTLNAVIAAFITEHGPSLRPSTLRRYGVSINWLNEHFKGRLLLELRAKDLKDFETARRTAGASAPTVRRDLACLSTIFGFAIENEWADINPVIPFLKQRSKRGLREAPPRTRYLSRAEEARLLESSVPYVRDAILFAIYTGLRQEEQFSLTWPQIDLAQKQLTVSAETAKGKRERTVILLQPALDVLARMPRHMKSAFVFHHGAATTKRGQRRAAAVERPERNDGERFNHLDRGMRRAAVRAKVKDLRWHDLRRTHGCRLLQEEKWSLEMVRDQLGHRSVVQTERAYAFLEVEARRTAAHGAGTNPGTGEGALIAQEIDAATGKPIEAQKPAQGQRTDLKKRIRSAR</sequence>
<dbReference type="GO" id="GO:0003677">
    <property type="term" value="F:DNA binding"/>
    <property type="evidence" value="ECO:0007669"/>
    <property type="project" value="UniProtKB-UniRule"/>
</dbReference>
<comment type="similarity">
    <text evidence="1">Belongs to the 'phage' integrase family.</text>
</comment>
<accession>A0AAJ1WXJ1</accession>
<evidence type="ECO:0000256" key="6">
    <source>
        <dbReference type="SAM" id="MobiDB-lite"/>
    </source>
</evidence>
<dbReference type="RefSeq" id="WP_230366122.1">
    <property type="nucleotide sequence ID" value="NZ_JAJALK010000004.1"/>
</dbReference>
<evidence type="ECO:0000256" key="1">
    <source>
        <dbReference type="ARBA" id="ARBA00008857"/>
    </source>
</evidence>
<evidence type="ECO:0000313" key="10">
    <source>
        <dbReference type="Proteomes" id="UP001223420"/>
    </source>
</evidence>
<dbReference type="InterPro" id="IPR011010">
    <property type="entry name" value="DNA_brk_join_enz"/>
</dbReference>
<dbReference type="EMBL" id="JAUSWL010000003">
    <property type="protein sequence ID" value="MDQ0543313.1"/>
    <property type="molecule type" value="Genomic_DNA"/>
</dbReference>
<evidence type="ECO:0000256" key="3">
    <source>
        <dbReference type="ARBA" id="ARBA00023125"/>
    </source>
</evidence>
<dbReference type="Pfam" id="PF00589">
    <property type="entry name" value="Phage_integrase"/>
    <property type="match status" value="1"/>
</dbReference>
<evidence type="ECO:0000256" key="2">
    <source>
        <dbReference type="ARBA" id="ARBA00022908"/>
    </source>
</evidence>
<keyword evidence="2" id="KW-0229">DNA integration</keyword>
<feature type="domain" description="Tyr recombinase" evidence="7">
    <location>
        <begin position="164"/>
        <end position="356"/>
    </location>
</feature>
<feature type="domain" description="Core-binding (CB)" evidence="8">
    <location>
        <begin position="56"/>
        <end position="137"/>
    </location>
</feature>
<dbReference type="SUPFAM" id="SSF56349">
    <property type="entry name" value="DNA breaking-rejoining enzymes"/>
    <property type="match status" value="1"/>
</dbReference>
<evidence type="ECO:0000313" key="9">
    <source>
        <dbReference type="EMBL" id="MDQ0543313.1"/>
    </source>
</evidence>
<dbReference type="PANTHER" id="PTHR30349:SF64">
    <property type="entry name" value="PROPHAGE INTEGRASE INTD-RELATED"/>
    <property type="match status" value="1"/>
</dbReference>
<evidence type="ECO:0000256" key="5">
    <source>
        <dbReference type="PROSITE-ProRule" id="PRU01248"/>
    </source>
</evidence>
<dbReference type="Gene3D" id="1.10.150.130">
    <property type="match status" value="1"/>
</dbReference>
<dbReference type="GO" id="GO:0006310">
    <property type="term" value="P:DNA recombination"/>
    <property type="evidence" value="ECO:0007669"/>
    <property type="project" value="UniProtKB-KW"/>
</dbReference>